<dbReference type="InterPro" id="IPR013762">
    <property type="entry name" value="Integrase-like_cat_sf"/>
</dbReference>
<evidence type="ECO:0000259" key="2">
    <source>
        <dbReference type="Pfam" id="PF22822"/>
    </source>
</evidence>
<dbReference type="EMBL" id="JACRSR010000003">
    <property type="protein sequence ID" value="MBC8531940.1"/>
    <property type="molecule type" value="Genomic_DNA"/>
</dbReference>
<sequence>MNLQDVLRPELSNRSLKEEYVLGGTHDERSAVQLLNRWNRIGNFEREYERDITEFNEENFIDMFTRLNYMTRLGFNAFKWSVTSYLRWLNQQKGWNTEAPLRALQGITFQQLSRDAVYQEKYFGSFSELRDQFRRSLVAQGYEERSRTWDTTRFLVALAWFGVKREEVTEIRKSDVSDDRNEIYLPISKRILVLPAELIARIRLYRDADTVERPGNGGVMTVHYKDSPYLFRTFKSPKVTEVLGLIKNLNRSPGPGKRFSYNRIYWSGIFCRAYAYEQTNGRLQAGDRALAEELFGEHYNHPTAYHARFNEYQNFKRYFYE</sequence>
<protein>
    <recommendedName>
        <fullName evidence="2">MrpR N-terminal core-binding domain-containing protein</fullName>
    </recommendedName>
</protein>
<keyword evidence="1" id="KW-0233">DNA recombination</keyword>
<organism evidence="3 4">
    <name type="scientific">Gehongia tenuis</name>
    <dbReference type="NCBI Taxonomy" id="2763655"/>
    <lineage>
        <taxon>Bacteria</taxon>
        <taxon>Bacillati</taxon>
        <taxon>Bacillota</taxon>
        <taxon>Clostridia</taxon>
        <taxon>Christensenellales</taxon>
        <taxon>Christensenellaceae</taxon>
        <taxon>Gehongia</taxon>
    </lineage>
</organism>
<dbReference type="SUPFAM" id="SSF56349">
    <property type="entry name" value="DNA breaking-rejoining enzymes"/>
    <property type="match status" value="1"/>
</dbReference>
<dbReference type="Pfam" id="PF22822">
    <property type="entry name" value="MrpR_N_CB"/>
    <property type="match status" value="1"/>
</dbReference>
<comment type="caution">
    <text evidence="3">The sequence shown here is derived from an EMBL/GenBank/DDBJ whole genome shotgun (WGS) entry which is preliminary data.</text>
</comment>
<reference evidence="3" key="1">
    <citation type="submission" date="2020-08" db="EMBL/GenBank/DDBJ databases">
        <title>Genome public.</title>
        <authorList>
            <person name="Liu C."/>
            <person name="Sun Q."/>
        </authorList>
    </citation>
    <scope>NUCLEOTIDE SEQUENCE</scope>
    <source>
        <strain evidence="3">NSJ-53</strain>
    </source>
</reference>
<dbReference type="GO" id="GO:0006310">
    <property type="term" value="P:DNA recombination"/>
    <property type="evidence" value="ECO:0007669"/>
    <property type="project" value="UniProtKB-KW"/>
</dbReference>
<feature type="domain" description="MrpR N-terminal core-binding" evidence="2">
    <location>
        <begin position="13"/>
        <end position="88"/>
    </location>
</feature>
<dbReference type="Gene3D" id="1.10.443.10">
    <property type="entry name" value="Intergrase catalytic core"/>
    <property type="match status" value="1"/>
</dbReference>
<dbReference type="GO" id="GO:0015074">
    <property type="term" value="P:DNA integration"/>
    <property type="evidence" value="ECO:0007669"/>
    <property type="project" value="InterPro"/>
</dbReference>
<evidence type="ECO:0000256" key="1">
    <source>
        <dbReference type="ARBA" id="ARBA00023172"/>
    </source>
</evidence>
<accession>A0A926D3X7</accession>
<evidence type="ECO:0000313" key="3">
    <source>
        <dbReference type="EMBL" id="MBC8531940.1"/>
    </source>
</evidence>
<dbReference type="InterPro" id="IPR011010">
    <property type="entry name" value="DNA_brk_join_enz"/>
</dbReference>
<dbReference type="RefSeq" id="WP_249316763.1">
    <property type="nucleotide sequence ID" value="NZ_JACRSR010000003.1"/>
</dbReference>
<proteinExistence type="predicted"/>
<dbReference type="AlphaFoldDB" id="A0A926D3X7"/>
<dbReference type="InterPro" id="IPR055009">
    <property type="entry name" value="MrpR_N_CB"/>
</dbReference>
<keyword evidence="4" id="KW-1185">Reference proteome</keyword>
<evidence type="ECO:0000313" key="4">
    <source>
        <dbReference type="Proteomes" id="UP000623172"/>
    </source>
</evidence>
<dbReference type="GO" id="GO:0003677">
    <property type="term" value="F:DNA binding"/>
    <property type="evidence" value="ECO:0007669"/>
    <property type="project" value="InterPro"/>
</dbReference>
<dbReference type="Proteomes" id="UP000623172">
    <property type="component" value="Unassembled WGS sequence"/>
</dbReference>
<gene>
    <name evidence="3" type="ORF">H8696_08780</name>
</gene>
<name>A0A926D3X7_9FIRM</name>